<organism evidence="1">
    <name type="scientific">marine sediment metagenome</name>
    <dbReference type="NCBI Taxonomy" id="412755"/>
    <lineage>
        <taxon>unclassified sequences</taxon>
        <taxon>metagenomes</taxon>
        <taxon>ecological metagenomes</taxon>
    </lineage>
</organism>
<accession>A0A0F9KTW2</accession>
<name>A0A0F9KTW2_9ZZZZ</name>
<evidence type="ECO:0000313" key="1">
    <source>
        <dbReference type="EMBL" id="KKM85173.1"/>
    </source>
</evidence>
<reference evidence="1" key="1">
    <citation type="journal article" date="2015" name="Nature">
        <title>Complex archaea that bridge the gap between prokaryotes and eukaryotes.</title>
        <authorList>
            <person name="Spang A."/>
            <person name="Saw J.H."/>
            <person name="Jorgensen S.L."/>
            <person name="Zaremba-Niedzwiedzka K."/>
            <person name="Martijn J."/>
            <person name="Lind A.E."/>
            <person name="van Eijk R."/>
            <person name="Schleper C."/>
            <person name="Guy L."/>
            <person name="Ettema T.J."/>
        </authorList>
    </citation>
    <scope>NUCLEOTIDE SEQUENCE</scope>
</reference>
<comment type="caution">
    <text evidence="1">The sequence shown here is derived from an EMBL/GenBank/DDBJ whole genome shotgun (WGS) entry which is preliminary data.</text>
</comment>
<dbReference type="EMBL" id="LAZR01007452">
    <property type="protein sequence ID" value="KKM85173.1"/>
    <property type="molecule type" value="Genomic_DNA"/>
</dbReference>
<dbReference type="AlphaFoldDB" id="A0A0F9KTW2"/>
<dbReference type="InterPro" id="IPR035198">
    <property type="entry name" value="SU10_MCP"/>
</dbReference>
<proteinExistence type="predicted"/>
<gene>
    <name evidence="1" type="ORF">LCGC14_1291700</name>
</gene>
<protein>
    <recommendedName>
        <fullName evidence="2">Major capsid protein</fullName>
    </recommendedName>
</protein>
<evidence type="ECO:0008006" key="2">
    <source>
        <dbReference type="Google" id="ProtNLM"/>
    </source>
</evidence>
<dbReference type="Pfam" id="PF17236">
    <property type="entry name" value="SU10_MCP"/>
    <property type="match status" value="1"/>
</dbReference>
<sequence length="319" mass="34259">MANTNVAATVWNCPNYTGELYLIGANQTPFLNMVGGLQGGNIRTVSDFQYPLAQPWALEAASQPAITETASLTAPNPWTYVRSQDVNTCQIWQRQVSVSYAKQSVTGQVTADGTTGLVMLDQQPVQNELDFQIQAHMRQIALDVDYTMLNGTYQQSTSAAVAAKTRGIITGATTNTVAAGAVTLTKALMDQLLRTMASNGAEFINPVVFVNAFQKQKLSDIYGYAPMDRNVGGYNIKQVETDFAILGIVWAPNVPAATLMVADLAFCAPVYLPVPDKGVLFYESLSKTGASESGQIYGQIGLDYGPEEYHGTITGLATA</sequence>